<dbReference type="SUPFAM" id="SSF52151">
    <property type="entry name" value="FabD/lysophospholipase-like"/>
    <property type="match status" value="1"/>
</dbReference>
<protein>
    <recommendedName>
        <fullName evidence="6">Lysophospholipase</fullName>
        <ecNumber evidence="6">3.1.1.5</ecNumber>
    </recommendedName>
</protein>
<comment type="catalytic activity">
    <reaction evidence="6">
        <text>a 1-acyl-sn-glycero-3-phosphocholine + H2O = sn-glycerol 3-phosphocholine + a fatty acid + H(+)</text>
        <dbReference type="Rhea" id="RHEA:15177"/>
        <dbReference type="ChEBI" id="CHEBI:15377"/>
        <dbReference type="ChEBI" id="CHEBI:15378"/>
        <dbReference type="ChEBI" id="CHEBI:16870"/>
        <dbReference type="ChEBI" id="CHEBI:28868"/>
        <dbReference type="ChEBI" id="CHEBI:58168"/>
        <dbReference type="EC" id="3.1.1.5"/>
    </reaction>
</comment>
<dbReference type="OrthoDB" id="4084751at2759"/>
<dbReference type="Proteomes" id="UP000510647">
    <property type="component" value="Chromosome 8"/>
</dbReference>
<dbReference type="PANTHER" id="PTHR10728">
    <property type="entry name" value="CYTOSOLIC PHOSPHOLIPASE A2"/>
    <property type="match status" value="1"/>
</dbReference>
<dbReference type="GO" id="GO:0005783">
    <property type="term" value="C:endoplasmic reticulum"/>
    <property type="evidence" value="ECO:0007669"/>
    <property type="project" value="TreeGrafter"/>
</dbReference>
<dbReference type="PROSITE" id="PS51210">
    <property type="entry name" value="PLA2C"/>
    <property type="match status" value="1"/>
</dbReference>
<evidence type="ECO:0000256" key="4">
    <source>
        <dbReference type="ARBA" id="ARBA00023098"/>
    </source>
</evidence>
<dbReference type="InterPro" id="IPR002642">
    <property type="entry name" value="LysoPLipase_cat_dom"/>
</dbReference>
<sequence>MLKDQICQDEENYVQHRLAYTNDALIEFLQSLDLVEFSAEIYSEIEKQPPIIGAALSGGGYRSMLISAGFLQEMHEWHLFDSLTYISGLSGGSWTLMDLIVHDFEPNRMIVDWNLDDGLLQGIPEFDVKQKDLVSGMEEADLPEQVLNKRNLDESVHLNFVEFQKALDIEADSSNGSDEKPPLYKRGFNPLVKLREAIFQASEEVSISEAEPVESRDGKMSISSWRSIKQVVQFYIDLHMEVRPKKVQGFPVSFTDYLGKAFVKSLGDAIHNKSITSLSRMLNESQNFREFRAPIPIFVANCKNNYLKNVIFEFSPFEFGSWDPLLRLFVKLKYLGSEIREGIAERCIVGFDDLGFITATSSSIFNNVLLYTWEMTAKSSKETIRAVKAIMGLFGLRSADNDLRPADLTKVKADFAVYHPNPFLDYPTVDSILTADDHLYLVDGGEDGENIPLRPLMIPERGLDAIFILDSSSDVENFPDGRKLQNVMRQVFPDTNWSFPNLTLPLKNLLAFGCYDVDIPVLLYYVNAKHRYQSNTSTFKITYNEAEIAGMLGNGRDIFSSSSNHHYRSCIGCLLLKRTIERSESFSYPDFCEECYEEYCY</sequence>
<proteinExistence type="inferred from homology"/>
<evidence type="ECO:0000256" key="2">
    <source>
        <dbReference type="ARBA" id="ARBA00022801"/>
    </source>
</evidence>
<dbReference type="SMART" id="SM00022">
    <property type="entry name" value="PLAc"/>
    <property type="match status" value="1"/>
</dbReference>
<dbReference type="GO" id="GO:0005576">
    <property type="term" value="C:extracellular region"/>
    <property type="evidence" value="ECO:0007669"/>
    <property type="project" value="TreeGrafter"/>
</dbReference>
<reference evidence="8 9" key="1">
    <citation type="submission" date="2020-06" db="EMBL/GenBank/DDBJ databases">
        <title>The yeast mating-type switching endonuclease HO is a domesticated member of an unorthodox homing genetic element family.</title>
        <authorList>
            <person name="Coughlan A.Y."/>
            <person name="Lombardi L."/>
            <person name="Braun-Galleani S."/>
            <person name="Martos A.R."/>
            <person name="Galeote V."/>
            <person name="Bigey F."/>
            <person name="Dequin S."/>
            <person name="Byrne K.P."/>
            <person name="Wolfe K.H."/>
        </authorList>
    </citation>
    <scope>NUCLEOTIDE SEQUENCE [LARGE SCALE GENOMIC DNA]</scope>
    <source>
        <strain evidence="8 9">CBS2947</strain>
    </source>
</reference>
<dbReference type="PANTHER" id="PTHR10728:SF56">
    <property type="entry name" value="MEIOTIC PHOSPHOLIPASE SPO1-RELATED"/>
    <property type="match status" value="1"/>
</dbReference>
<evidence type="ECO:0000256" key="3">
    <source>
        <dbReference type="ARBA" id="ARBA00022963"/>
    </source>
</evidence>
<dbReference type="GO" id="GO:0004623">
    <property type="term" value="F:phospholipase A2 activity"/>
    <property type="evidence" value="ECO:0007669"/>
    <property type="project" value="TreeGrafter"/>
</dbReference>
<dbReference type="Gene3D" id="3.40.1090.10">
    <property type="entry name" value="Cytosolic phospholipase A2 catalytic domain"/>
    <property type="match status" value="2"/>
</dbReference>
<dbReference type="EC" id="3.1.1.5" evidence="6"/>
<feature type="domain" description="PLA2c" evidence="7">
    <location>
        <begin position="1"/>
        <end position="601"/>
    </location>
</feature>
<accession>A0A7H9I0U7</accession>
<dbReference type="GO" id="GO:0005829">
    <property type="term" value="C:cytosol"/>
    <property type="evidence" value="ECO:0007669"/>
    <property type="project" value="TreeGrafter"/>
</dbReference>
<comment type="similarity">
    <text evidence="1 6">Belongs to the lysophospholipase family.</text>
</comment>
<evidence type="ECO:0000256" key="6">
    <source>
        <dbReference type="RuleBase" id="RU362103"/>
    </source>
</evidence>
<keyword evidence="3 5" id="KW-0442">Lipid degradation</keyword>
<gene>
    <name evidence="8" type="ORF">HG537_0H02670</name>
</gene>
<evidence type="ECO:0000256" key="1">
    <source>
        <dbReference type="ARBA" id="ARBA00008780"/>
    </source>
</evidence>
<evidence type="ECO:0000313" key="9">
    <source>
        <dbReference type="Proteomes" id="UP000510647"/>
    </source>
</evidence>
<keyword evidence="2 5" id="KW-0378">Hydrolase</keyword>
<name>A0A7H9I0U7_9SACH</name>
<dbReference type="Pfam" id="PF01735">
    <property type="entry name" value="PLA2_B"/>
    <property type="match status" value="2"/>
</dbReference>
<dbReference type="GO" id="GO:0004622">
    <property type="term" value="F:phosphatidylcholine lysophospholipase activity"/>
    <property type="evidence" value="ECO:0007669"/>
    <property type="project" value="UniProtKB-EC"/>
</dbReference>
<dbReference type="GO" id="GO:0046475">
    <property type="term" value="P:glycerophospholipid catabolic process"/>
    <property type="evidence" value="ECO:0007669"/>
    <property type="project" value="TreeGrafter"/>
</dbReference>
<keyword evidence="4 5" id="KW-0443">Lipid metabolism</keyword>
<evidence type="ECO:0000313" key="8">
    <source>
        <dbReference type="EMBL" id="QLQ82505.1"/>
    </source>
</evidence>
<organism evidence="8 9">
    <name type="scientific">Torulaspora globosa</name>
    <dbReference type="NCBI Taxonomy" id="48254"/>
    <lineage>
        <taxon>Eukaryota</taxon>
        <taxon>Fungi</taxon>
        <taxon>Dikarya</taxon>
        <taxon>Ascomycota</taxon>
        <taxon>Saccharomycotina</taxon>
        <taxon>Saccharomycetes</taxon>
        <taxon>Saccharomycetales</taxon>
        <taxon>Saccharomycetaceae</taxon>
        <taxon>Torulaspora</taxon>
    </lineage>
</organism>
<dbReference type="GO" id="GO:0005886">
    <property type="term" value="C:plasma membrane"/>
    <property type="evidence" value="ECO:0007669"/>
    <property type="project" value="TreeGrafter"/>
</dbReference>
<evidence type="ECO:0000259" key="7">
    <source>
        <dbReference type="PROSITE" id="PS51210"/>
    </source>
</evidence>
<dbReference type="EMBL" id="CP059274">
    <property type="protein sequence ID" value="QLQ82505.1"/>
    <property type="molecule type" value="Genomic_DNA"/>
</dbReference>
<evidence type="ECO:0000256" key="5">
    <source>
        <dbReference type="PROSITE-ProRule" id="PRU00555"/>
    </source>
</evidence>
<keyword evidence="9" id="KW-1185">Reference proteome</keyword>
<dbReference type="InterPro" id="IPR016035">
    <property type="entry name" value="Acyl_Trfase/lysoPLipase"/>
</dbReference>
<dbReference type="AlphaFoldDB" id="A0A7H9I0U7"/>